<dbReference type="GO" id="GO:0033214">
    <property type="term" value="P:siderophore-iron import into cell"/>
    <property type="evidence" value="ECO:0007669"/>
    <property type="project" value="TreeGrafter"/>
</dbReference>
<comment type="subcellular location">
    <subcellularLocation>
        <location evidence="1">Cell membrane</location>
        <topology evidence="1">Multi-pass membrane protein</topology>
    </subcellularLocation>
</comment>
<dbReference type="SUPFAM" id="SSF81345">
    <property type="entry name" value="ABC transporter involved in vitamin B12 uptake, BtuC"/>
    <property type="match status" value="1"/>
</dbReference>
<comment type="caution">
    <text evidence="9">The sequence shown here is derived from an EMBL/GenBank/DDBJ whole genome shotgun (WGS) entry which is preliminary data.</text>
</comment>
<evidence type="ECO:0000256" key="3">
    <source>
        <dbReference type="ARBA" id="ARBA00022448"/>
    </source>
</evidence>
<dbReference type="InterPro" id="IPR037294">
    <property type="entry name" value="ABC_BtuC-like"/>
</dbReference>
<organism evidence="9 10">
    <name type="scientific">Lentzea tibetensis</name>
    <dbReference type="NCBI Taxonomy" id="2591470"/>
    <lineage>
        <taxon>Bacteria</taxon>
        <taxon>Bacillati</taxon>
        <taxon>Actinomycetota</taxon>
        <taxon>Actinomycetes</taxon>
        <taxon>Pseudonocardiales</taxon>
        <taxon>Pseudonocardiaceae</taxon>
        <taxon>Lentzea</taxon>
    </lineage>
</organism>
<protein>
    <submittedName>
        <fullName evidence="9">Iron chelate uptake ABC transporter family permease subunit</fullName>
    </submittedName>
</protein>
<accession>A0A563EJV5</accession>
<feature type="transmembrane region" description="Helical" evidence="8">
    <location>
        <begin position="197"/>
        <end position="218"/>
    </location>
</feature>
<feature type="transmembrane region" description="Helical" evidence="8">
    <location>
        <begin position="103"/>
        <end position="121"/>
    </location>
</feature>
<feature type="transmembrane region" description="Helical" evidence="8">
    <location>
        <begin position="312"/>
        <end position="333"/>
    </location>
</feature>
<name>A0A563EJV5_9PSEU</name>
<proteinExistence type="inferred from homology"/>
<evidence type="ECO:0000256" key="2">
    <source>
        <dbReference type="ARBA" id="ARBA00007935"/>
    </source>
</evidence>
<reference evidence="9 10" key="1">
    <citation type="submission" date="2019-07" db="EMBL/GenBank/DDBJ databases">
        <title>Lentzea xizangensis sp. nov., isolated from Qinghai-Tibetan Plateau Soils.</title>
        <authorList>
            <person name="Huang J."/>
        </authorList>
    </citation>
    <scope>NUCLEOTIDE SEQUENCE [LARGE SCALE GENOMIC DNA]</scope>
    <source>
        <strain evidence="9 10">FXJ1.1311</strain>
    </source>
</reference>
<dbReference type="InterPro" id="IPR000522">
    <property type="entry name" value="ABC_transptr_permease_BtuC"/>
</dbReference>
<evidence type="ECO:0000313" key="10">
    <source>
        <dbReference type="Proteomes" id="UP000316639"/>
    </source>
</evidence>
<dbReference type="PANTHER" id="PTHR30472">
    <property type="entry name" value="FERRIC ENTEROBACTIN TRANSPORT SYSTEM PERMEASE PROTEIN"/>
    <property type="match status" value="1"/>
</dbReference>
<dbReference type="Gene3D" id="1.10.3470.10">
    <property type="entry name" value="ABC transporter involved in vitamin B12 uptake, BtuC"/>
    <property type="match status" value="1"/>
</dbReference>
<evidence type="ECO:0000256" key="4">
    <source>
        <dbReference type="ARBA" id="ARBA00022475"/>
    </source>
</evidence>
<keyword evidence="7 8" id="KW-0472">Membrane</keyword>
<dbReference type="OrthoDB" id="4455417at2"/>
<evidence type="ECO:0000256" key="5">
    <source>
        <dbReference type="ARBA" id="ARBA00022692"/>
    </source>
</evidence>
<keyword evidence="6 8" id="KW-1133">Transmembrane helix</keyword>
<feature type="transmembrane region" description="Helical" evidence="8">
    <location>
        <begin position="284"/>
        <end position="306"/>
    </location>
</feature>
<feature type="transmembrane region" description="Helical" evidence="8">
    <location>
        <begin position="128"/>
        <end position="148"/>
    </location>
</feature>
<comment type="similarity">
    <text evidence="2">Belongs to the binding-protein-dependent transport system permease family. FecCD subfamily.</text>
</comment>
<evidence type="ECO:0000256" key="6">
    <source>
        <dbReference type="ARBA" id="ARBA00022989"/>
    </source>
</evidence>
<dbReference type="RefSeq" id="WP_146358179.1">
    <property type="nucleotide sequence ID" value="NZ_VOBR01000027.1"/>
</dbReference>
<feature type="transmembrane region" description="Helical" evidence="8">
    <location>
        <begin position="18"/>
        <end position="38"/>
    </location>
</feature>
<keyword evidence="3" id="KW-0813">Transport</keyword>
<dbReference type="GO" id="GO:0022857">
    <property type="term" value="F:transmembrane transporter activity"/>
    <property type="evidence" value="ECO:0007669"/>
    <property type="project" value="InterPro"/>
</dbReference>
<dbReference type="AlphaFoldDB" id="A0A563EJV5"/>
<evidence type="ECO:0000313" key="9">
    <source>
        <dbReference type="EMBL" id="TWP47319.1"/>
    </source>
</evidence>
<dbReference type="GO" id="GO:0005886">
    <property type="term" value="C:plasma membrane"/>
    <property type="evidence" value="ECO:0007669"/>
    <property type="project" value="UniProtKB-SubCell"/>
</dbReference>
<feature type="transmembrane region" description="Helical" evidence="8">
    <location>
        <begin position="73"/>
        <end position="91"/>
    </location>
</feature>
<gene>
    <name evidence="9" type="ORF">FKR81_33280</name>
</gene>
<feature type="transmembrane region" description="Helical" evidence="8">
    <location>
        <begin position="154"/>
        <end position="176"/>
    </location>
</feature>
<sequence length="342" mass="35199">MTAVLRTGPVSLRVVPRVAVVSAVLLLAVLAVGVASLMTGDIELTASEVIASLVGHGDRASDFIVLRLRLPRVLCALFVGAALAASGAILQSLTRNPLGSPEFIGMTNGAATGAICVMFFLQGSMMMIAAGAFVGGVVTTVVVYLLAMKRGVQGFRLVLVGIGVSFILVAVNHFLITRASIYEALQAQAWLVGGLNLRTWGHVTTAGVGLAVLLPVAVSLGRRLALLEMGDQAAQGLGVNVERSRFFLLGTSVGLASVATAAAGPISFVALAAPQLARKLTRSAGPGVFAAALMGAVLLMASDLLLQRVFSVQLPVGIVTGAVGGVYLAWLLAHEWRKGIAR</sequence>
<evidence type="ECO:0000256" key="7">
    <source>
        <dbReference type="ARBA" id="ARBA00023136"/>
    </source>
</evidence>
<dbReference type="Proteomes" id="UP000316639">
    <property type="component" value="Unassembled WGS sequence"/>
</dbReference>
<evidence type="ECO:0000256" key="1">
    <source>
        <dbReference type="ARBA" id="ARBA00004651"/>
    </source>
</evidence>
<evidence type="ECO:0000256" key="8">
    <source>
        <dbReference type="SAM" id="Phobius"/>
    </source>
</evidence>
<keyword evidence="4" id="KW-1003">Cell membrane</keyword>
<feature type="transmembrane region" description="Helical" evidence="8">
    <location>
        <begin position="246"/>
        <end position="272"/>
    </location>
</feature>
<dbReference type="Pfam" id="PF01032">
    <property type="entry name" value="FecCD"/>
    <property type="match status" value="1"/>
</dbReference>
<keyword evidence="5 8" id="KW-0812">Transmembrane</keyword>
<dbReference type="CDD" id="cd06550">
    <property type="entry name" value="TM_ABC_iron-siderophores_like"/>
    <property type="match status" value="1"/>
</dbReference>
<dbReference type="PANTHER" id="PTHR30472:SF24">
    <property type="entry name" value="FERRIC ENTEROBACTIN TRANSPORT SYSTEM PERMEASE PROTEIN FEPG"/>
    <property type="match status" value="1"/>
</dbReference>
<dbReference type="EMBL" id="VOBR01000027">
    <property type="protein sequence ID" value="TWP47319.1"/>
    <property type="molecule type" value="Genomic_DNA"/>
</dbReference>
<keyword evidence="10" id="KW-1185">Reference proteome</keyword>